<gene>
    <name evidence="1" type="ordered locus">HBHAL_4799</name>
</gene>
<keyword evidence="2" id="KW-1185">Reference proteome</keyword>
<dbReference type="PATRIC" id="fig|866895.3.peg.3837"/>
<dbReference type="EMBL" id="HE717023">
    <property type="protein sequence ID" value="CCG47137.1"/>
    <property type="molecule type" value="Genomic_DNA"/>
</dbReference>
<name>I0JSL5_HALH3</name>
<dbReference type="AlphaFoldDB" id="I0JSL5"/>
<evidence type="ECO:0000313" key="1">
    <source>
        <dbReference type="EMBL" id="CCG47137.1"/>
    </source>
</evidence>
<evidence type="ECO:0000313" key="2">
    <source>
        <dbReference type="Proteomes" id="UP000007397"/>
    </source>
</evidence>
<dbReference type="HOGENOM" id="CLU_3184382_0_0_9"/>
<organism evidence="1 2">
    <name type="scientific">Halobacillus halophilus (strain ATCC 35676 / DSM 2266 / JCM 20832 / KCTC 3685 / LMG 17431 / NBRC 102448 / NCIMB 2269)</name>
    <name type="common">Sporosarcina halophila</name>
    <dbReference type="NCBI Taxonomy" id="866895"/>
    <lineage>
        <taxon>Bacteria</taxon>
        <taxon>Bacillati</taxon>
        <taxon>Bacillota</taxon>
        <taxon>Bacilli</taxon>
        <taxon>Bacillales</taxon>
        <taxon>Bacillaceae</taxon>
        <taxon>Halobacillus</taxon>
    </lineage>
</organism>
<dbReference type="Proteomes" id="UP000007397">
    <property type="component" value="Chromosome"/>
</dbReference>
<proteinExistence type="predicted"/>
<dbReference type="KEGG" id="hhd:HBHAL_4799"/>
<sequence length="46" mass="5294">MYGYDLLILKNFEIIMITNFPLGKSSLYVKGQSEQGVTTLLKRKEI</sequence>
<reference evidence="1 2" key="1">
    <citation type="journal article" date="2013" name="Environ. Microbiol.">
        <title>Chloride and organic osmolytes: a hybrid strategy to cope with elevated salinities by the moderately halophilic, chloride-dependent bacterium Halobacillus halophilus.</title>
        <authorList>
            <person name="Saum S.H."/>
            <person name="Pfeiffer F."/>
            <person name="Palm P."/>
            <person name="Rampp M."/>
            <person name="Schuster S.C."/>
            <person name="Muller V."/>
            <person name="Oesterhelt D."/>
        </authorList>
    </citation>
    <scope>NUCLEOTIDE SEQUENCE [LARGE SCALE GENOMIC DNA]</scope>
    <source>
        <strain evidence="2">ATCC 35676 / DSM 2266 / JCM 20832 / KCTC 3685 / LMG 17431 / NBRC 102448 / NCIMB 2269</strain>
    </source>
</reference>
<accession>I0JSL5</accession>
<protein>
    <submittedName>
        <fullName evidence="1">Uncharacterized protein</fullName>
    </submittedName>
</protein>